<accession>A0A1H6J587</accession>
<proteinExistence type="predicted"/>
<comment type="subcellular location">
    <subcellularLocation>
        <location evidence="1">Endomembrane system</location>
        <topology evidence="1">Multi-pass membrane protein</topology>
    </subcellularLocation>
</comment>
<dbReference type="EMBL" id="LT629971">
    <property type="protein sequence ID" value="SEH55892.1"/>
    <property type="molecule type" value="Genomic_DNA"/>
</dbReference>
<dbReference type="AlphaFoldDB" id="A0A1H6J587"/>
<gene>
    <name evidence="7" type="ORF">SAMN04489835_1417</name>
</gene>
<dbReference type="Proteomes" id="UP000182915">
    <property type="component" value="Chromosome I"/>
</dbReference>
<keyword evidence="2 5" id="KW-0812">Transmembrane</keyword>
<evidence type="ECO:0000256" key="2">
    <source>
        <dbReference type="ARBA" id="ARBA00022692"/>
    </source>
</evidence>
<dbReference type="STRING" id="370526.SAMN04489835_1417"/>
<protein>
    <recommendedName>
        <fullName evidence="6">DUF202 domain-containing protein</fullName>
    </recommendedName>
</protein>
<evidence type="ECO:0000313" key="7">
    <source>
        <dbReference type="EMBL" id="SEH55892.1"/>
    </source>
</evidence>
<feature type="transmembrane region" description="Helical" evidence="5">
    <location>
        <begin position="87"/>
        <end position="107"/>
    </location>
</feature>
<organism evidence="7 8">
    <name type="scientific">Mycolicibacterium rutilum</name>
    <name type="common">Mycobacterium rutilum</name>
    <dbReference type="NCBI Taxonomy" id="370526"/>
    <lineage>
        <taxon>Bacteria</taxon>
        <taxon>Bacillati</taxon>
        <taxon>Actinomycetota</taxon>
        <taxon>Actinomycetes</taxon>
        <taxon>Mycobacteriales</taxon>
        <taxon>Mycobacteriaceae</taxon>
        <taxon>Mycolicibacterium</taxon>
    </lineage>
</organism>
<feature type="transmembrane region" description="Helical" evidence="5">
    <location>
        <begin position="49"/>
        <end position="66"/>
    </location>
</feature>
<evidence type="ECO:0000256" key="5">
    <source>
        <dbReference type="SAM" id="Phobius"/>
    </source>
</evidence>
<dbReference type="GO" id="GO:0012505">
    <property type="term" value="C:endomembrane system"/>
    <property type="evidence" value="ECO:0007669"/>
    <property type="project" value="UniProtKB-SubCell"/>
</dbReference>
<keyword evidence="3 5" id="KW-1133">Transmembrane helix</keyword>
<dbReference type="InterPro" id="IPR003807">
    <property type="entry name" value="DUF202"/>
</dbReference>
<feature type="transmembrane region" description="Helical" evidence="5">
    <location>
        <begin position="20"/>
        <end position="37"/>
    </location>
</feature>
<evidence type="ECO:0000259" key="6">
    <source>
        <dbReference type="Pfam" id="PF02656"/>
    </source>
</evidence>
<evidence type="ECO:0000256" key="4">
    <source>
        <dbReference type="ARBA" id="ARBA00023136"/>
    </source>
</evidence>
<dbReference type="RefSeq" id="WP_083406555.1">
    <property type="nucleotide sequence ID" value="NZ_LT629971.1"/>
</dbReference>
<dbReference type="Pfam" id="PF02656">
    <property type="entry name" value="DUF202"/>
    <property type="match status" value="1"/>
</dbReference>
<evidence type="ECO:0000256" key="1">
    <source>
        <dbReference type="ARBA" id="ARBA00004127"/>
    </source>
</evidence>
<keyword evidence="8" id="KW-1185">Reference proteome</keyword>
<feature type="domain" description="DUF202" evidence="6">
    <location>
        <begin position="9"/>
        <end position="70"/>
    </location>
</feature>
<evidence type="ECO:0000313" key="8">
    <source>
        <dbReference type="Proteomes" id="UP000182915"/>
    </source>
</evidence>
<reference evidence="8" key="1">
    <citation type="submission" date="2016-10" db="EMBL/GenBank/DDBJ databases">
        <authorList>
            <person name="Varghese N."/>
            <person name="Submissions S."/>
        </authorList>
    </citation>
    <scope>NUCLEOTIDE SEQUENCE [LARGE SCALE GENOMIC DNA]</scope>
    <source>
        <strain evidence="8">DSM 45405</strain>
    </source>
</reference>
<evidence type="ECO:0000256" key="3">
    <source>
        <dbReference type="ARBA" id="ARBA00022989"/>
    </source>
</evidence>
<keyword evidence="4 5" id="KW-0472">Membrane</keyword>
<name>A0A1H6J587_MYCRU</name>
<sequence length="110" mass="11672">MTREALAQDRGLQAERTDLAWARTSLAALVAGGLLLAREHGLDQPSRVNVGVAALVCTAAVFLIGVRRRRALAARPLAVRVTARRQVFCAGAAVLILGALVITYLALPLF</sequence>